<feature type="transmembrane region" description="Helical" evidence="7">
    <location>
        <begin position="247"/>
        <end position="268"/>
    </location>
</feature>
<evidence type="ECO:0000256" key="5">
    <source>
        <dbReference type="ARBA" id="ARBA00022989"/>
    </source>
</evidence>
<comment type="subcellular location">
    <subcellularLocation>
        <location evidence="1">Membrane</location>
        <topology evidence="1">Multi-pass membrane protein</topology>
    </subcellularLocation>
</comment>
<feature type="transmembrane region" description="Helical" evidence="7">
    <location>
        <begin position="219"/>
        <end position="241"/>
    </location>
</feature>
<dbReference type="EMBL" id="LVEO01000004">
    <property type="protein sequence ID" value="OCB74089.1"/>
    <property type="molecule type" value="Genomic_DNA"/>
</dbReference>
<dbReference type="EMBL" id="BJVF01000001">
    <property type="protein sequence ID" value="GEL09504.1"/>
    <property type="molecule type" value="Genomic_DNA"/>
</dbReference>
<keyword evidence="12" id="KW-1185">Reference proteome</keyword>
<protein>
    <submittedName>
        <fullName evidence="9">Transporter</fullName>
    </submittedName>
</protein>
<keyword evidence="2" id="KW-0813">Transport</keyword>
<dbReference type="OrthoDB" id="9786183at2"/>
<dbReference type="STRING" id="551990.SAMN05192550_1495"/>
<dbReference type="Proteomes" id="UP000182367">
    <property type="component" value="Unassembled WGS sequence"/>
</dbReference>
<sequence length="304" mass="34096">MSNIILIFIYLLLGVGLQRVKWFPTDSYKLINKFLVYICLPALALYYIPKVHWDNKLLYLIGVTWIGFAISFFFFRFLGKKYGWSKKLIGCLIITAGLGNTSFLGYPIVNALYGSEGLKMAILVDQPGTFVVLSTIAVVVATLYSKEATSGGKIIKKVMLFPPFITFLVACFANVLNLDFHDYFQLALQKVGSLLTPLAMISVGLQLHFDSKSQHWKFLWIGLAYKLFITPAILFLLYVVILKQHGLMIQVALIEAAMAPMIMASILASSHGLKPRLSSMMIGFGIPISFITLAFWYFVLEFLG</sequence>
<accession>A0A1B9DWM9</accession>
<keyword evidence="6 7" id="KW-0472">Membrane</keyword>
<feature type="transmembrane region" description="Helical" evidence="7">
    <location>
        <begin position="34"/>
        <end position="51"/>
    </location>
</feature>
<dbReference type="EMBL" id="FNEO01000001">
    <property type="protein sequence ID" value="SDJ04387.1"/>
    <property type="molecule type" value="Genomic_DNA"/>
</dbReference>
<name>A0A1B9DWM9_9FLAO</name>
<dbReference type="PANTHER" id="PTHR36838:SF1">
    <property type="entry name" value="SLR1864 PROTEIN"/>
    <property type="match status" value="1"/>
</dbReference>
<keyword evidence="3" id="KW-1003">Cell membrane</keyword>
<evidence type="ECO:0000313" key="13">
    <source>
        <dbReference type="Proteomes" id="UP000321579"/>
    </source>
</evidence>
<reference evidence="8 13" key="4">
    <citation type="submission" date="2019-07" db="EMBL/GenBank/DDBJ databases">
        <title>Whole genome shotgun sequence of Flavobacterium glycines NBRC 105008.</title>
        <authorList>
            <person name="Hosoyama A."/>
            <person name="Uohara A."/>
            <person name="Ohji S."/>
            <person name="Ichikawa N."/>
        </authorList>
    </citation>
    <scope>NUCLEOTIDE SEQUENCE [LARGE SCALE GENOMIC DNA]</scope>
    <source>
        <strain evidence="8 13">NBRC 105008</strain>
    </source>
</reference>
<evidence type="ECO:0000256" key="6">
    <source>
        <dbReference type="ARBA" id="ARBA00023136"/>
    </source>
</evidence>
<feature type="transmembrane region" description="Helical" evidence="7">
    <location>
        <begin position="158"/>
        <end position="176"/>
    </location>
</feature>
<reference evidence="11" key="1">
    <citation type="submission" date="2016-03" db="EMBL/GenBank/DDBJ databases">
        <title>Draft genome sequence of Paenibacillus glacialis DSM 22343.</title>
        <authorList>
            <person name="Shin S.-K."/>
            <person name="Yi H."/>
        </authorList>
    </citation>
    <scope>NUCLEOTIDE SEQUENCE [LARGE SCALE GENOMIC DNA]</scope>
    <source>
        <strain evidence="11">NBRC 105008</strain>
    </source>
</reference>
<dbReference type="PANTHER" id="PTHR36838">
    <property type="entry name" value="AUXIN EFFLUX CARRIER FAMILY PROTEIN"/>
    <property type="match status" value="1"/>
</dbReference>
<proteinExistence type="predicted"/>
<dbReference type="GO" id="GO:0055085">
    <property type="term" value="P:transmembrane transport"/>
    <property type="evidence" value="ECO:0007669"/>
    <property type="project" value="InterPro"/>
</dbReference>
<keyword evidence="4 7" id="KW-0812">Transmembrane</keyword>
<evidence type="ECO:0000256" key="4">
    <source>
        <dbReference type="ARBA" id="ARBA00022692"/>
    </source>
</evidence>
<dbReference type="Pfam" id="PF03547">
    <property type="entry name" value="Mem_trans"/>
    <property type="match status" value="1"/>
</dbReference>
<feature type="transmembrane region" description="Helical" evidence="7">
    <location>
        <begin position="280"/>
        <end position="299"/>
    </location>
</feature>
<organism evidence="9 11">
    <name type="scientific">Flavobacterium glycines</name>
    <dbReference type="NCBI Taxonomy" id="551990"/>
    <lineage>
        <taxon>Bacteria</taxon>
        <taxon>Pseudomonadati</taxon>
        <taxon>Bacteroidota</taxon>
        <taxon>Flavobacteriia</taxon>
        <taxon>Flavobacteriales</taxon>
        <taxon>Flavobacteriaceae</taxon>
        <taxon>Flavobacterium</taxon>
    </lineage>
</organism>
<gene>
    <name evidence="9" type="ORF">FBGL_02770</name>
    <name evidence="8" type="ORF">FGL01_02430</name>
    <name evidence="10" type="ORF">SAMN05192550_1495</name>
</gene>
<evidence type="ECO:0000313" key="9">
    <source>
        <dbReference type="EMBL" id="OCB74089.1"/>
    </source>
</evidence>
<dbReference type="InterPro" id="IPR004776">
    <property type="entry name" value="Mem_transp_PIN-like"/>
</dbReference>
<keyword evidence="5 7" id="KW-1133">Transmembrane helix</keyword>
<evidence type="ECO:0000313" key="11">
    <source>
        <dbReference type="Proteomes" id="UP000093226"/>
    </source>
</evidence>
<dbReference type="Proteomes" id="UP000093226">
    <property type="component" value="Unassembled WGS sequence"/>
</dbReference>
<evidence type="ECO:0000256" key="1">
    <source>
        <dbReference type="ARBA" id="ARBA00004141"/>
    </source>
</evidence>
<reference evidence="9" key="2">
    <citation type="submission" date="2016-03" db="EMBL/GenBank/DDBJ databases">
        <authorList>
            <person name="Ploux O."/>
        </authorList>
    </citation>
    <scope>NUCLEOTIDE SEQUENCE</scope>
    <source>
        <strain evidence="9">NBRC 105008</strain>
    </source>
</reference>
<dbReference type="Proteomes" id="UP000321579">
    <property type="component" value="Unassembled WGS sequence"/>
</dbReference>
<feature type="transmembrane region" description="Helical" evidence="7">
    <location>
        <begin position="89"/>
        <end position="109"/>
    </location>
</feature>
<dbReference type="RefSeq" id="WP_066324825.1">
    <property type="nucleotide sequence ID" value="NZ_BJVF01000001.1"/>
</dbReference>
<evidence type="ECO:0000313" key="8">
    <source>
        <dbReference type="EMBL" id="GEL09504.1"/>
    </source>
</evidence>
<evidence type="ECO:0000313" key="10">
    <source>
        <dbReference type="EMBL" id="SDJ04387.1"/>
    </source>
</evidence>
<feature type="transmembrane region" description="Helical" evidence="7">
    <location>
        <begin position="57"/>
        <end position="77"/>
    </location>
</feature>
<feature type="transmembrane region" description="Helical" evidence="7">
    <location>
        <begin position="129"/>
        <end position="146"/>
    </location>
</feature>
<feature type="transmembrane region" description="Helical" evidence="7">
    <location>
        <begin position="6"/>
        <end position="22"/>
    </location>
</feature>
<dbReference type="AlphaFoldDB" id="A0A1B9DWM9"/>
<dbReference type="GO" id="GO:0016020">
    <property type="term" value="C:membrane"/>
    <property type="evidence" value="ECO:0007669"/>
    <property type="project" value="UniProtKB-SubCell"/>
</dbReference>
<evidence type="ECO:0000256" key="7">
    <source>
        <dbReference type="SAM" id="Phobius"/>
    </source>
</evidence>
<reference evidence="10 12" key="3">
    <citation type="submission" date="2016-10" db="EMBL/GenBank/DDBJ databases">
        <authorList>
            <person name="Varghese N."/>
            <person name="Submissions S."/>
        </authorList>
    </citation>
    <scope>NUCLEOTIDE SEQUENCE [LARGE SCALE GENOMIC DNA]</scope>
    <source>
        <strain evidence="10 12">Gm-149</strain>
    </source>
</reference>
<evidence type="ECO:0000256" key="3">
    <source>
        <dbReference type="ARBA" id="ARBA00022475"/>
    </source>
</evidence>
<evidence type="ECO:0000256" key="2">
    <source>
        <dbReference type="ARBA" id="ARBA00022448"/>
    </source>
</evidence>
<comment type="caution">
    <text evidence="9">The sequence shown here is derived from an EMBL/GenBank/DDBJ whole genome shotgun (WGS) entry which is preliminary data.</text>
</comment>
<evidence type="ECO:0000313" key="12">
    <source>
        <dbReference type="Proteomes" id="UP000182367"/>
    </source>
</evidence>